<name>A0A916J1R4_9PROT</name>
<reference evidence="2" key="1">
    <citation type="submission" date="2021-04" db="EMBL/GenBank/DDBJ databases">
        <authorList>
            <person name="Hornung B."/>
        </authorList>
    </citation>
    <scope>NUCLEOTIDE SEQUENCE</scope>
    <source>
        <strain evidence="2">G5G6</strain>
    </source>
</reference>
<accession>A0A916J1R4</accession>
<evidence type="ECO:0000256" key="1">
    <source>
        <dbReference type="SAM" id="MobiDB-lite"/>
    </source>
</evidence>
<feature type="compositionally biased region" description="Polar residues" evidence="1">
    <location>
        <begin position="80"/>
        <end position="89"/>
    </location>
</feature>
<dbReference type="Proteomes" id="UP000742786">
    <property type="component" value="Unassembled WGS sequence"/>
</dbReference>
<sequence>MQSLYTCMPGINSNICNLEMMPATSTGKGTRSVLMGLLAILYVGNAADAAPPNNPDTLQWILSETLAYDDNLFRLPTGVDPTTSNGNTDRGSHGHAPS</sequence>
<evidence type="ECO:0000313" key="2">
    <source>
        <dbReference type="EMBL" id="CAG4882387.1"/>
    </source>
</evidence>
<evidence type="ECO:0000313" key="3">
    <source>
        <dbReference type="Proteomes" id="UP000742786"/>
    </source>
</evidence>
<keyword evidence="3" id="KW-1185">Reference proteome</keyword>
<dbReference type="EMBL" id="CAJQUM010000001">
    <property type="protein sequence ID" value="CAG4882387.1"/>
    <property type="molecule type" value="Genomic_DNA"/>
</dbReference>
<protein>
    <submittedName>
        <fullName evidence="2">Uncharacterized protein</fullName>
    </submittedName>
</protein>
<proteinExistence type="predicted"/>
<dbReference type="AlphaFoldDB" id="A0A916J1R4"/>
<feature type="region of interest" description="Disordered" evidence="1">
    <location>
        <begin position="77"/>
        <end position="98"/>
    </location>
</feature>
<organism evidence="2 3">
    <name type="scientific">Georgfuchsia toluolica</name>
    <dbReference type="NCBI Taxonomy" id="424218"/>
    <lineage>
        <taxon>Bacteria</taxon>
        <taxon>Pseudomonadati</taxon>
        <taxon>Pseudomonadota</taxon>
        <taxon>Betaproteobacteria</taxon>
        <taxon>Nitrosomonadales</taxon>
        <taxon>Sterolibacteriaceae</taxon>
        <taxon>Georgfuchsia</taxon>
    </lineage>
</organism>
<comment type="caution">
    <text evidence="2">The sequence shown here is derived from an EMBL/GenBank/DDBJ whole genome shotgun (WGS) entry which is preliminary data.</text>
</comment>
<gene>
    <name evidence="2" type="ORF">GTOL_10269</name>
</gene>